<feature type="non-terminal residue" evidence="1">
    <location>
        <position position="1"/>
    </location>
</feature>
<comment type="caution">
    <text evidence="1">The sequence shown here is derived from an EMBL/GenBank/DDBJ whole genome shotgun (WGS) entry which is preliminary data.</text>
</comment>
<gene>
    <name evidence="1" type="ORF">AKJ37_04760</name>
</gene>
<reference evidence="1 2" key="1">
    <citation type="journal article" date="2016" name="Sci. Rep.">
        <title>Metabolic traits of an uncultured archaeal lineage -MSBL1- from brine pools of the Red Sea.</title>
        <authorList>
            <person name="Mwirichia R."/>
            <person name="Alam I."/>
            <person name="Rashid M."/>
            <person name="Vinu M."/>
            <person name="Ba-Alawi W."/>
            <person name="Anthony Kamau A."/>
            <person name="Kamanda Ngugi D."/>
            <person name="Goker M."/>
            <person name="Klenk H.P."/>
            <person name="Bajic V."/>
            <person name="Stingl U."/>
        </authorList>
    </citation>
    <scope>NUCLEOTIDE SEQUENCE [LARGE SCALE GENOMIC DNA]</scope>
    <source>
        <strain evidence="1">SCGC-AAA259I09</strain>
    </source>
</reference>
<sequence>VGESEDLDLSRSEVVETILAAFFKSSVDHTKKARELIIKKKKR</sequence>
<organism evidence="1 2">
    <name type="scientific">candidate division MSBL1 archaeon SCGC-AAA259I09</name>
    <dbReference type="NCBI Taxonomy" id="1698267"/>
    <lineage>
        <taxon>Archaea</taxon>
        <taxon>Methanobacteriati</taxon>
        <taxon>Methanobacteriota</taxon>
        <taxon>candidate division MSBL1</taxon>
    </lineage>
</organism>
<dbReference type="EMBL" id="LHXR01000070">
    <property type="protein sequence ID" value="KXA96624.1"/>
    <property type="molecule type" value="Genomic_DNA"/>
</dbReference>
<accession>A0A133UQV3</accession>
<dbReference type="AlphaFoldDB" id="A0A133UQV3"/>
<name>A0A133UQV3_9EURY</name>
<evidence type="ECO:0000313" key="2">
    <source>
        <dbReference type="Proteomes" id="UP000070463"/>
    </source>
</evidence>
<proteinExistence type="predicted"/>
<protein>
    <submittedName>
        <fullName evidence="1">Transposase</fullName>
    </submittedName>
</protein>
<dbReference type="Proteomes" id="UP000070463">
    <property type="component" value="Unassembled WGS sequence"/>
</dbReference>
<evidence type="ECO:0000313" key="1">
    <source>
        <dbReference type="EMBL" id="KXA96624.1"/>
    </source>
</evidence>
<keyword evidence="2" id="KW-1185">Reference proteome</keyword>